<evidence type="ECO:0000313" key="3">
    <source>
        <dbReference type="Proteomes" id="UP000305874"/>
    </source>
</evidence>
<comment type="caution">
    <text evidence="2">The sequence shown here is derived from an EMBL/GenBank/DDBJ whole genome shotgun (WGS) entry which is preliminary data.</text>
</comment>
<dbReference type="AlphaFoldDB" id="A0A5S3YZP0"/>
<evidence type="ECO:0000313" key="2">
    <source>
        <dbReference type="EMBL" id="TMP84393.1"/>
    </source>
</evidence>
<dbReference type="Gene3D" id="3.40.50.1820">
    <property type="entry name" value="alpha/beta hydrolase"/>
    <property type="match status" value="1"/>
</dbReference>
<dbReference type="Pfam" id="PF00326">
    <property type="entry name" value="Peptidase_S9"/>
    <property type="match status" value="1"/>
</dbReference>
<sequence>YAAVMAVVKHPDTFKCAASFAGVMDLESIVSRARYYTNREVVEKQFGDDDNKLESNSPINNIAAIKRPILL</sequence>
<name>A0A5S3YZP0_9GAMM</name>
<dbReference type="GO" id="GO:0008236">
    <property type="term" value="F:serine-type peptidase activity"/>
    <property type="evidence" value="ECO:0007669"/>
    <property type="project" value="InterPro"/>
</dbReference>
<reference evidence="2 3" key="1">
    <citation type="submission" date="2017-12" db="EMBL/GenBank/DDBJ databases">
        <authorList>
            <person name="Paulsen S."/>
            <person name="Gram L.K."/>
        </authorList>
    </citation>
    <scope>NUCLEOTIDE SEQUENCE [LARGE SCALE GENOMIC DNA]</scope>
    <source>
        <strain evidence="2 3">S2897</strain>
    </source>
</reference>
<protein>
    <submittedName>
        <fullName evidence="2">S9 family peptidase</fullName>
    </submittedName>
</protein>
<dbReference type="EMBL" id="PNCG01000134">
    <property type="protein sequence ID" value="TMP84393.1"/>
    <property type="molecule type" value="Genomic_DNA"/>
</dbReference>
<dbReference type="GO" id="GO:0006508">
    <property type="term" value="P:proteolysis"/>
    <property type="evidence" value="ECO:0007669"/>
    <property type="project" value="InterPro"/>
</dbReference>
<feature type="domain" description="Peptidase S9 prolyl oligopeptidase catalytic" evidence="1">
    <location>
        <begin position="1"/>
        <end position="71"/>
    </location>
</feature>
<accession>A0A5S3YZP0</accession>
<feature type="non-terminal residue" evidence="2">
    <location>
        <position position="1"/>
    </location>
</feature>
<dbReference type="Proteomes" id="UP000305874">
    <property type="component" value="Unassembled WGS sequence"/>
</dbReference>
<evidence type="ECO:0000259" key="1">
    <source>
        <dbReference type="Pfam" id="PF00326"/>
    </source>
</evidence>
<feature type="non-terminal residue" evidence="2">
    <location>
        <position position="71"/>
    </location>
</feature>
<proteinExistence type="predicted"/>
<gene>
    <name evidence="2" type="ORF">CWC05_19380</name>
</gene>
<organism evidence="2 3">
    <name type="scientific">Pseudoalteromonas ruthenica</name>
    <dbReference type="NCBI Taxonomy" id="151081"/>
    <lineage>
        <taxon>Bacteria</taxon>
        <taxon>Pseudomonadati</taxon>
        <taxon>Pseudomonadota</taxon>
        <taxon>Gammaproteobacteria</taxon>
        <taxon>Alteromonadales</taxon>
        <taxon>Pseudoalteromonadaceae</taxon>
        <taxon>Pseudoalteromonas</taxon>
    </lineage>
</organism>
<dbReference type="InterPro" id="IPR029058">
    <property type="entry name" value="AB_hydrolase_fold"/>
</dbReference>
<reference evidence="3" key="2">
    <citation type="submission" date="2019-06" db="EMBL/GenBank/DDBJ databases">
        <title>Co-occurence of chitin degradation, pigmentation and bioactivity in marine Pseudoalteromonas.</title>
        <authorList>
            <person name="Sonnenschein E.C."/>
            <person name="Bech P.K."/>
        </authorList>
    </citation>
    <scope>NUCLEOTIDE SEQUENCE [LARGE SCALE GENOMIC DNA]</scope>
    <source>
        <strain evidence="3">S2897</strain>
    </source>
</reference>
<dbReference type="InterPro" id="IPR001375">
    <property type="entry name" value="Peptidase_S9_cat"/>
</dbReference>
<dbReference type="SUPFAM" id="SSF53474">
    <property type="entry name" value="alpha/beta-Hydrolases"/>
    <property type="match status" value="1"/>
</dbReference>